<proteinExistence type="predicted"/>
<dbReference type="Proteomes" id="UP000027093">
    <property type="component" value="Chromosome"/>
</dbReference>
<dbReference type="AlphaFoldDB" id="A0A060HQN3"/>
<dbReference type="GeneID" id="74946498"/>
<evidence type="ECO:0000313" key="1">
    <source>
        <dbReference type="EMBL" id="AIC15472.1"/>
    </source>
</evidence>
<protein>
    <submittedName>
        <fullName evidence="1">Uncharacterized protein</fullName>
    </submittedName>
</protein>
<dbReference type="STRING" id="926571.NVIE_012380"/>
<name>A0A060HQN3_9ARCH</name>
<sequence>MPEEQDDERVWFSHWTKEYQVRQVGKKRIFEWLEKKPAIKLDWDNCTVGVVGRSDGMERLVVRSKTSKNSQYMGNIPVQLRFMLMLDIDPGSVQEPVLDRNYSLASSARKHIPESVRRTPHDRWVLRLGGGAEIWEWTRHGEDIKSSRTWRLYEKIMTFAQSGISAGNVFMARVEEIDSVVPVIYQPAVDSLDNFLREVHCAAATTIDGETVDVEVSLVFNNEQLRKFAFADGLYRWLRKLLYGRSIDIETFRIHFVRDRQDKDYFIFQGIYSGDYGLTYDTIHLDTSPEMHRVGYYFAGQNHPVVFINTSNHAMAGHDNNAQMWKWEYVPWVAKSPVVLGTKSRSELDKQFHSVLFG</sequence>
<accession>A0A060HQN3</accession>
<evidence type="ECO:0000313" key="2">
    <source>
        <dbReference type="Proteomes" id="UP000027093"/>
    </source>
</evidence>
<keyword evidence="2" id="KW-1185">Reference proteome</keyword>
<organism evidence="1 2">
    <name type="scientific">Nitrososphaera viennensis EN76</name>
    <dbReference type="NCBI Taxonomy" id="926571"/>
    <lineage>
        <taxon>Archaea</taxon>
        <taxon>Nitrososphaerota</taxon>
        <taxon>Nitrososphaeria</taxon>
        <taxon>Nitrososphaerales</taxon>
        <taxon>Nitrososphaeraceae</taxon>
        <taxon>Nitrososphaera</taxon>
    </lineage>
</organism>
<dbReference type="RefSeq" id="WP_075054473.1">
    <property type="nucleotide sequence ID" value="NZ_CP007536.1"/>
</dbReference>
<dbReference type="HOGENOM" id="CLU_772970_0_0_2"/>
<dbReference type="OrthoDB" id="12335at2157"/>
<gene>
    <name evidence="1" type="ORF">NVIE_012380</name>
</gene>
<dbReference type="EMBL" id="CP007536">
    <property type="protein sequence ID" value="AIC15472.1"/>
    <property type="molecule type" value="Genomic_DNA"/>
</dbReference>
<reference evidence="1 2" key="1">
    <citation type="journal article" date="2014" name="Int. J. Syst. Evol. Microbiol.">
        <title>Nitrososphaera viennensis gen. nov., sp. nov., an aerobic and mesophilic, ammonia-oxidizing archaeon from soil and a member of the archaeal phylum Thaumarchaeota.</title>
        <authorList>
            <person name="Stieglmeier M."/>
            <person name="Klingl A."/>
            <person name="Alves R.J."/>
            <person name="Rittmann S.K."/>
            <person name="Melcher M."/>
            <person name="Leisch N."/>
            <person name="Schleper C."/>
        </authorList>
    </citation>
    <scope>NUCLEOTIDE SEQUENCE [LARGE SCALE GENOMIC DNA]</scope>
    <source>
        <strain evidence="1">EN76</strain>
    </source>
</reference>
<dbReference type="KEGG" id="nvn:NVIE_012380"/>